<evidence type="ECO:0000256" key="2">
    <source>
        <dbReference type="SAM" id="SignalP"/>
    </source>
</evidence>
<feature type="signal peptide" evidence="2">
    <location>
        <begin position="1"/>
        <end position="23"/>
    </location>
</feature>
<feature type="chain" id="PRO_5014433251" description="Secreted protein" evidence="2">
    <location>
        <begin position="24"/>
        <end position="95"/>
    </location>
</feature>
<evidence type="ECO:0000313" key="3">
    <source>
        <dbReference type="EMBL" id="PMD67571.1"/>
    </source>
</evidence>
<keyword evidence="4" id="KW-1185">Reference proteome</keyword>
<feature type="compositionally biased region" description="Polar residues" evidence="1">
    <location>
        <begin position="31"/>
        <end position="62"/>
    </location>
</feature>
<proteinExistence type="predicted"/>
<dbReference type="AlphaFoldDB" id="A0A2J6TX68"/>
<dbReference type="EMBL" id="KZ613740">
    <property type="protein sequence ID" value="PMD67571.1"/>
    <property type="molecule type" value="Genomic_DNA"/>
</dbReference>
<dbReference type="GeneID" id="36587081"/>
<dbReference type="Proteomes" id="UP000235371">
    <property type="component" value="Unassembled WGS sequence"/>
</dbReference>
<reference evidence="3 4" key="1">
    <citation type="submission" date="2016-04" db="EMBL/GenBank/DDBJ databases">
        <title>A degradative enzymes factory behind the ericoid mycorrhizal symbiosis.</title>
        <authorList>
            <consortium name="DOE Joint Genome Institute"/>
            <person name="Martino E."/>
            <person name="Morin E."/>
            <person name="Grelet G."/>
            <person name="Kuo A."/>
            <person name="Kohler A."/>
            <person name="Daghino S."/>
            <person name="Barry K."/>
            <person name="Choi C."/>
            <person name="Cichocki N."/>
            <person name="Clum A."/>
            <person name="Copeland A."/>
            <person name="Hainaut M."/>
            <person name="Haridas S."/>
            <person name="Labutti K."/>
            <person name="Lindquist E."/>
            <person name="Lipzen A."/>
            <person name="Khouja H.-R."/>
            <person name="Murat C."/>
            <person name="Ohm R."/>
            <person name="Olson A."/>
            <person name="Spatafora J."/>
            <person name="Veneault-Fourrey C."/>
            <person name="Henrissat B."/>
            <person name="Grigoriev I."/>
            <person name="Martin F."/>
            <person name="Perotto S."/>
        </authorList>
    </citation>
    <scope>NUCLEOTIDE SEQUENCE [LARGE SCALE GENOMIC DNA]</scope>
    <source>
        <strain evidence="3 4">E</strain>
    </source>
</reference>
<name>A0A2J6TX68_9HELO</name>
<keyword evidence="2" id="KW-0732">Signal</keyword>
<dbReference type="InParanoid" id="A0A2J6TX68"/>
<evidence type="ECO:0008006" key="5">
    <source>
        <dbReference type="Google" id="ProtNLM"/>
    </source>
</evidence>
<evidence type="ECO:0000313" key="4">
    <source>
        <dbReference type="Proteomes" id="UP000235371"/>
    </source>
</evidence>
<gene>
    <name evidence="3" type="ORF">K444DRAFT_606492</name>
</gene>
<sequence length="95" mass="10378">MSALVGTVRLSAILTALKLQTASEPLPRELQINSHGTRSSTTLADSPTKTFSNSNINRGNHQSWSETNILSSHHQSNSDLLCLARPWKFTCPVFG</sequence>
<evidence type="ECO:0000256" key="1">
    <source>
        <dbReference type="SAM" id="MobiDB-lite"/>
    </source>
</evidence>
<protein>
    <recommendedName>
        <fullName evidence="5">Secreted protein</fullName>
    </recommendedName>
</protein>
<organism evidence="3 4">
    <name type="scientific">Hyaloscypha bicolor E</name>
    <dbReference type="NCBI Taxonomy" id="1095630"/>
    <lineage>
        <taxon>Eukaryota</taxon>
        <taxon>Fungi</taxon>
        <taxon>Dikarya</taxon>
        <taxon>Ascomycota</taxon>
        <taxon>Pezizomycotina</taxon>
        <taxon>Leotiomycetes</taxon>
        <taxon>Helotiales</taxon>
        <taxon>Hyaloscyphaceae</taxon>
        <taxon>Hyaloscypha</taxon>
        <taxon>Hyaloscypha bicolor</taxon>
    </lineage>
</organism>
<accession>A0A2J6TX68</accession>
<feature type="region of interest" description="Disordered" evidence="1">
    <location>
        <begin position="28"/>
        <end position="62"/>
    </location>
</feature>
<dbReference type="RefSeq" id="XP_024744475.1">
    <property type="nucleotide sequence ID" value="XM_024879004.1"/>
</dbReference>